<keyword evidence="8" id="KW-1185">Reference proteome</keyword>
<dbReference type="OrthoDB" id="288590at2759"/>
<accession>A0A194XHY1</accession>
<dbReference type="PANTHER" id="PTHR10209:SF881">
    <property type="entry name" value="FI07970P-RELATED"/>
    <property type="match status" value="1"/>
</dbReference>
<evidence type="ECO:0000256" key="2">
    <source>
        <dbReference type="ARBA" id="ARBA00022723"/>
    </source>
</evidence>
<gene>
    <name evidence="7" type="ORF">LY89DRAFT_459461</name>
</gene>
<dbReference type="PRINTS" id="PR00682">
    <property type="entry name" value="IPNSYNTHASE"/>
</dbReference>
<keyword evidence="3 5" id="KW-0560">Oxidoreductase</keyword>
<dbReference type="Pfam" id="PF14226">
    <property type="entry name" value="DIOX_N"/>
    <property type="match status" value="1"/>
</dbReference>
<dbReference type="AlphaFoldDB" id="A0A194XHY1"/>
<dbReference type="PROSITE" id="PS51471">
    <property type="entry name" value="FE2OG_OXY"/>
    <property type="match status" value="1"/>
</dbReference>
<reference evidence="7 8" key="1">
    <citation type="submission" date="2015-10" db="EMBL/GenBank/DDBJ databases">
        <title>Full genome of DAOMC 229536 Phialocephala scopiformis, a fungal endophyte of spruce producing the potent anti-insectan compound rugulosin.</title>
        <authorList>
            <consortium name="DOE Joint Genome Institute"/>
            <person name="Walker A.K."/>
            <person name="Frasz S.L."/>
            <person name="Seifert K.A."/>
            <person name="Miller J.D."/>
            <person name="Mondo S.J."/>
            <person name="Labutti K."/>
            <person name="Lipzen A."/>
            <person name="Dockter R."/>
            <person name="Kennedy M."/>
            <person name="Grigoriev I.V."/>
            <person name="Spatafora J.W."/>
        </authorList>
    </citation>
    <scope>NUCLEOTIDE SEQUENCE [LARGE SCALE GENOMIC DNA]</scope>
    <source>
        <strain evidence="7 8">CBS 120377</strain>
    </source>
</reference>
<dbReference type="GeneID" id="28817399"/>
<dbReference type="InterPro" id="IPR044861">
    <property type="entry name" value="IPNS-like_FE2OG_OXY"/>
</dbReference>
<comment type="similarity">
    <text evidence="1 5">Belongs to the iron/ascorbate-dependent oxidoreductase family.</text>
</comment>
<dbReference type="InterPro" id="IPR026992">
    <property type="entry name" value="DIOX_N"/>
</dbReference>
<dbReference type="InterPro" id="IPR027443">
    <property type="entry name" value="IPNS-like_sf"/>
</dbReference>
<dbReference type="EMBL" id="KQ947410">
    <property type="protein sequence ID" value="KUJ19734.1"/>
    <property type="molecule type" value="Genomic_DNA"/>
</dbReference>
<dbReference type="Gene3D" id="2.60.120.330">
    <property type="entry name" value="B-lactam Antibiotic, Isopenicillin N Synthase, Chain"/>
    <property type="match status" value="1"/>
</dbReference>
<dbReference type="RefSeq" id="XP_018074089.1">
    <property type="nucleotide sequence ID" value="XM_018207673.1"/>
</dbReference>
<dbReference type="SUPFAM" id="SSF51197">
    <property type="entry name" value="Clavaminate synthase-like"/>
    <property type="match status" value="1"/>
</dbReference>
<dbReference type="InParanoid" id="A0A194XHY1"/>
<dbReference type="GO" id="GO:0044283">
    <property type="term" value="P:small molecule biosynthetic process"/>
    <property type="evidence" value="ECO:0007669"/>
    <property type="project" value="UniProtKB-ARBA"/>
</dbReference>
<dbReference type="InterPro" id="IPR005123">
    <property type="entry name" value="Oxoglu/Fe-dep_dioxygenase_dom"/>
</dbReference>
<evidence type="ECO:0000256" key="4">
    <source>
        <dbReference type="ARBA" id="ARBA00023004"/>
    </source>
</evidence>
<keyword evidence="2 5" id="KW-0479">Metal-binding</keyword>
<evidence type="ECO:0000256" key="3">
    <source>
        <dbReference type="ARBA" id="ARBA00023002"/>
    </source>
</evidence>
<evidence type="ECO:0000313" key="8">
    <source>
        <dbReference type="Proteomes" id="UP000070700"/>
    </source>
</evidence>
<dbReference type="PANTHER" id="PTHR10209">
    <property type="entry name" value="OXIDOREDUCTASE, 2OG-FE II OXYGENASE FAMILY PROTEIN"/>
    <property type="match status" value="1"/>
</dbReference>
<name>A0A194XHY1_MOLSC</name>
<evidence type="ECO:0000259" key="6">
    <source>
        <dbReference type="PROSITE" id="PS51471"/>
    </source>
</evidence>
<dbReference type="GO" id="GO:0046872">
    <property type="term" value="F:metal ion binding"/>
    <property type="evidence" value="ECO:0007669"/>
    <property type="project" value="UniProtKB-KW"/>
</dbReference>
<dbReference type="GO" id="GO:0016491">
    <property type="term" value="F:oxidoreductase activity"/>
    <property type="evidence" value="ECO:0007669"/>
    <property type="project" value="UniProtKB-KW"/>
</dbReference>
<evidence type="ECO:0000256" key="5">
    <source>
        <dbReference type="RuleBase" id="RU003682"/>
    </source>
</evidence>
<proteinExistence type="inferred from homology"/>
<sequence length="368" mass="41634">MASTTTSTLTASAETSDNTTLLKLSSAEGPVYRHIKNIPLRDARPDEIPIIDLSTISSPSLSSRQSIATQIHQAATHNGFFYVKNHGIASSTIENAYSSALEFFRQSEDIKQKVDATNSKSMNGWKAPKTQRINASESIDVRETFSFRYNPVYDPEVPDEIPENVKNTVTIDDFCWDQTYNLPHFKDHSLDYWRETVKLARTLTRIFALALSLPEEYFDAKIKYPDAGVAINYYPPMPASSEQAGENSIGSHTDFQLFTILWQDNNGGLQVLNRDGEWINAAPIEGTFVVNIGDYLQRITNDRYISTVHRARNLSGKERISMPLFFGFNLDEMCGLLEICVDEEHPARYEAISCRDWVQKRVKAMHTV</sequence>
<feature type="domain" description="Fe2OG dioxygenase" evidence="6">
    <location>
        <begin position="223"/>
        <end position="328"/>
    </location>
</feature>
<keyword evidence="4 5" id="KW-0408">Iron</keyword>
<organism evidence="7 8">
    <name type="scientific">Mollisia scopiformis</name>
    <name type="common">Conifer needle endophyte fungus</name>
    <name type="synonym">Phialocephala scopiformis</name>
    <dbReference type="NCBI Taxonomy" id="149040"/>
    <lineage>
        <taxon>Eukaryota</taxon>
        <taxon>Fungi</taxon>
        <taxon>Dikarya</taxon>
        <taxon>Ascomycota</taxon>
        <taxon>Pezizomycotina</taxon>
        <taxon>Leotiomycetes</taxon>
        <taxon>Helotiales</taxon>
        <taxon>Mollisiaceae</taxon>
        <taxon>Mollisia</taxon>
    </lineage>
</organism>
<protein>
    <submittedName>
        <fullName evidence="7">2og-Fe oxygenase family protein</fullName>
    </submittedName>
</protein>
<dbReference type="Pfam" id="PF03171">
    <property type="entry name" value="2OG-FeII_Oxy"/>
    <property type="match status" value="1"/>
</dbReference>
<dbReference type="KEGG" id="psco:LY89DRAFT_459461"/>
<evidence type="ECO:0000256" key="1">
    <source>
        <dbReference type="ARBA" id="ARBA00008056"/>
    </source>
</evidence>
<evidence type="ECO:0000313" key="7">
    <source>
        <dbReference type="EMBL" id="KUJ19734.1"/>
    </source>
</evidence>
<dbReference type="Proteomes" id="UP000070700">
    <property type="component" value="Unassembled WGS sequence"/>
</dbReference>